<dbReference type="AlphaFoldDB" id="A0AAE1KI48"/>
<proteinExistence type="predicted"/>
<dbReference type="Proteomes" id="UP001286313">
    <property type="component" value="Unassembled WGS sequence"/>
</dbReference>
<evidence type="ECO:0000259" key="2">
    <source>
        <dbReference type="Pfam" id="PF00059"/>
    </source>
</evidence>
<comment type="caution">
    <text evidence="3">The sequence shown here is derived from an EMBL/GenBank/DDBJ whole genome shotgun (WGS) entry which is preliminary data.</text>
</comment>
<dbReference type="CDD" id="cd00037">
    <property type="entry name" value="CLECT"/>
    <property type="match status" value="1"/>
</dbReference>
<evidence type="ECO:0000313" key="3">
    <source>
        <dbReference type="EMBL" id="KAK3873954.1"/>
    </source>
</evidence>
<gene>
    <name evidence="3" type="ORF">Pcinc_021067</name>
</gene>
<dbReference type="InterPro" id="IPR001304">
    <property type="entry name" value="C-type_lectin-like"/>
</dbReference>
<name>A0AAE1KI48_PETCI</name>
<keyword evidence="4" id="KW-1185">Reference proteome</keyword>
<reference evidence="3" key="1">
    <citation type="submission" date="2023-10" db="EMBL/GenBank/DDBJ databases">
        <title>Genome assemblies of two species of porcelain crab, Petrolisthes cinctipes and Petrolisthes manimaculis (Anomura: Porcellanidae).</title>
        <authorList>
            <person name="Angst P."/>
        </authorList>
    </citation>
    <scope>NUCLEOTIDE SEQUENCE</scope>
    <source>
        <strain evidence="3">PB745_01</strain>
        <tissue evidence="3">Gill</tissue>
    </source>
</reference>
<dbReference type="InterPro" id="IPR016187">
    <property type="entry name" value="CTDL_fold"/>
</dbReference>
<dbReference type="Gene3D" id="3.10.100.10">
    <property type="entry name" value="Mannose-Binding Protein A, subunit A"/>
    <property type="match status" value="1"/>
</dbReference>
<protein>
    <recommendedName>
        <fullName evidence="2">C-type lectin domain-containing protein</fullName>
    </recommendedName>
</protein>
<dbReference type="InterPro" id="IPR016186">
    <property type="entry name" value="C-type_lectin-like/link_sf"/>
</dbReference>
<feature type="domain" description="C-type lectin" evidence="2">
    <location>
        <begin position="139"/>
        <end position="240"/>
    </location>
</feature>
<feature type="region of interest" description="Disordered" evidence="1">
    <location>
        <begin position="196"/>
        <end position="222"/>
    </location>
</feature>
<dbReference type="SUPFAM" id="SSF56436">
    <property type="entry name" value="C-type lectin-like"/>
    <property type="match status" value="1"/>
</dbReference>
<evidence type="ECO:0000313" key="4">
    <source>
        <dbReference type="Proteomes" id="UP001286313"/>
    </source>
</evidence>
<organism evidence="3 4">
    <name type="scientific">Petrolisthes cinctipes</name>
    <name type="common">Flat porcelain crab</name>
    <dbReference type="NCBI Taxonomy" id="88211"/>
    <lineage>
        <taxon>Eukaryota</taxon>
        <taxon>Metazoa</taxon>
        <taxon>Ecdysozoa</taxon>
        <taxon>Arthropoda</taxon>
        <taxon>Crustacea</taxon>
        <taxon>Multicrustacea</taxon>
        <taxon>Malacostraca</taxon>
        <taxon>Eumalacostraca</taxon>
        <taxon>Eucarida</taxon>
        <taxon>Decapoda</taxon>
        <taxon>Pleocyemata</taxon>
        <taxon>Anomura</taxon>
        <taxon>Galatheoidea</taxon>
        <taxon>Porcellanidae</taxon>
        <taxon>Petrolisthes</taxon>
    </lineage>
</organism>
<evidence type="ECO:0000256" key="1">
    <source>
        <dbReference type="SAM" id="MobiDB-lite"/>
    </source>
</evidence>
<dbReference type="EMBL" id="JAWQEG010002163">
    <property type="protein sequence ID" value="KAK3873954.1"/>
    <property type="molecule type" value="Genomic_DNA"/>
</dbReference>
<accession>A0AAE1KI48</accession>
<dbReference type="Pfam" id="PF00059">
    <property type="entry name" value="Lectin_C"/>
    <property type="match status" value="1"/>
</dbReference>
<sequence>MAVCIGGGAVCVGVLVMAVWVVQLRAVWSPVYFTKGTRRDYPLVAPGKMINSTQASLILNHTSRCECRAACWTAPWCVAVAAVVVSGKVQCHLSEEGPLQQDLKDNADATYYYWKRAVPHLYYGVKMRDGLLYVILEEPVTFMEAREMCQKLPGHRLAITKFKQQYNILFNTANHYDEELWVDLHSMGKDHPRIWGDKTPFDDTETRDVAETKDGFKEEKGYRMRGNELHDTDINKKYLPFCQASPSGVPFSETPWA</sequence>